<name>B8HZ31_CYAP4</name>
<dbReference type="SUPFAM" id="SSF52540">
    <property type="entry name" value="P-loop containing nucleoside triphosphate hydrolases"/>
    <property type="match status" value="1"/>
</dbReference>
<dbReference type="KEGG" id="cyn:Cyan7425_5420"/>
<sequence length="1170" mass="131537">MSVYHLVSEHGNAVRPPLGNPFHPSICKSLPIGSDWSVRVAADHVQEWRDCGVDPGIIELNVETLDDTAINDYSDSLFPIAERLNWKITRFGRKTRSNLRGWWVSGIDPLNNWKRMEWGRFKPDASTPVIDQEKGKPAKYLSPSLGPGSSRLILLDVPQSIWEKVAGRYGVSIVPTDLTNGFWHWVWKSNLPIIVTEGEKKAGCLLTQGYAAISLPGIFNGYRKDSKKLIPELAHFATAKRSVFICFDHETKPKTLKNLNLAITKLGKLLERGGCSVKVISLPGPQKGVDDFIVAQGNQPFDAFYESALPLQFWVASKLWSLTYQPTLTLNTPYLGKLPYPSSGLACIKSPKGTGKTTALQDLIQEAINSGRKVLVITHRIQLGRAICSSIGIDWIEEVKESETGGLFGYGLCIDSLHSTSQARFNPQLWKGAIVILDEVEQILWHALNSTTCYEHRVKILEALRELVEVVLSSNGLIVAQDADLSDVSIDYLKGLVEAPMEPWIVVNQWKPESAWNVSFYDTKNPASMISRMEKFIAQGAIFVAVDSQKVSGKWSSKNLETYLQTRYPDKRILRIDSESVADPQHPAYGIVEQLNQIITNYDIVLATPTIGTGVSIDVRGHFKAVFGIFQGVTPDVESRQALARVREPVPRLVWSARFGPGKVGNGSCSYQDVIHSTTKNVKYNITLLKEVDFDIDAQTDPITLRTWAKMATRVNVSLWNYRNEFRNGLLLEGHQVTTITDDLLKLLPSEFQLQCSELLETLEAKTIAEVLKEKLLTGVLSFPGVEYLHCQHDERLADSIMQEIKGIQEYSRLTEAQAVASAPLISSAEYDRLKDQRAKTSDERYVQQKHELQRRYPIPVTPELKIKDDGGWYSQLRLHYYLTHDPVFVRLRDLKEWQGHLDRGNGKVSLQDIKLLTAQVETFKVLGILNLLNPQRLIRATDPDIEQLRLNSIQYRHDIKALLNLTISEKMKPIEVVQALLRKLGLKLACIGRDLKDDGRRCGSRIYQFQTPKDERERIFAQWQQRDAINPVDHVEEGKGDSLLSRNIIDIIPVDPPPDIYDLSQGLGGFSEVPLKQQQKQVASDTGEEKCFMAERIYAQMGCTTKFLFPSIQVGSLVKYIEQSCCWVVQQLQGATAVIKQIHSTVERTVPLSNLTLIVAKEDLADSTS</sequence>
<dbReference type="HOGENOM" id="CLU_004699_0_0_3"/>
<feature type="domain" description="DUF3854" evidence="1">
    <location>
        <begin position="182"/>
        <end position="299"/>
    </location>
</feature>
<dbReference type="InterPro" id="IPR027417">
    <property type="entry name" value="P-loop_NTPase"/>
</dbReference>
<evidence type="ECO:0000259" key="1">
    <source>
        <dbReference type="Pfam" id="PF12965"/>
    </source>
</evidence>
<dbReference type="OrthoDB" id="473036at2"/>
<dbReference type="Gene3D" id="3.40.1360.10">
    <property type="match status" value="1"/>
</dbReference>
<proteinExistence type="predicted"/>
<dbReference type="CDD" id="cd01029">
    <property type="entry name" value="TOPRIM_primases"/>
    <property type="match status" value="1"/>
</dbReference>
<keyword evidence="2" id="KW-0614">Plasmid</keyword>
<dbReference type="NCBIfam" id="NF042913">
    <property type="entry name" value="CyRepA1"/>
    <property type="match status" value="1"/>
</dbReference>
<dbReference type="InterPro" id="IPR049996">
    <property type="entry name" value="Slr7037-like"/>
</dbReference>
<dbReference type="Gene3D" id="3.40.50.300">
    <property type="entry name" value="P-loop containing nucleotide triphosphate hydrolases"/>
    <property type="match status" value="1"/>
</dbReference>
<gene>
    <name evidence="2" type="ordered locus">Cyan7425_5420</name>
</gene>
<geneLocation type="plasmid" evidence="2">
    <name>pP742501</name>
</geneLocation>
<accession>B8HZ31</accession>
<dbReference type="InterPro" id="IPR024385">
    <property type="entry name" value="DUF3854"/>
</dbReference>
<dbReference type="AlphaFoldDB" id="B8HZ31"/>
<evidence type="ECO:0000313" key="2">
    <source>
        <dbReference type="EMBL" id="ACL47679.1"/>
    </source>
</evidence>
<dbReference type="PANTHER" id="PTHR34985">
    <property type="entry name" value="SLR0554 PROTEIN"/>
    <property type="match status" value="1"/>
</dbReference>
<dbReference type="PANTHER" id="PTHR34985:SF1">
    <property type="entry name" value="SLR0554 PROTEIN"/>
    <property type="match status" value="1"/>
</dbReference>
<protein>
    <recommendedName>
        <fullName evidence="1">DUF3854 domain-containing protein</fullName>
    </recommendedName>
</protein>
<dbReference type="Pfam" id="PF12965">
    <property type="entry name" value="DUF3854"/>
    <property type="match status" value="1"/>
</dbReference>
<dbReference type="InterPro" id="IPR034154">
    <property type="entry name" value="TOPRIM_DnaG/twinkle"/>
</dbReference>
<reference evidence="2" key="1">
    <citation type="submission" date="2009-01" db="EMBL/GenBank/DDBJ databases">
        <title>Complete sequence of plasmid1 Cyanothece sp. PCC 7425.</title>
        <authorList>
            <consortium name="US DOE Joint Genome Institute"/>
            <person name="Lucas S."/>
            <person name="Copeland A."/>
            <person name="Lapidus A."/>
            <person name="Glavina del Rio T."/>
            <person name="Dalin E."/>
            <person name="Tice H."/>
            <person name="Bruce D."/>
            <person name="Goodwin L."/>
            <person name="Pitluck S."/>
            <person name="Sims D."/>
            <person name="Meineke L."/>
            <person name="Brettin T."/>
            <person name="Detter J.C."/>
            <person name="Han C."/>
            <person name="Larimer F."/>
            <person name="Land M."/>
            <person name="Hauser L."/>
            <person name="Kyrpides N."/>
            <person name="Ovchinnikova G."/>
            <person name="Liberton M."/>
            <person name="Stoeckel J."/>
            <person name="Banerjee A."/>
            <person name="Singh A."/>
            <person name="Page L."/>
            <person name="Sato H."/>
            <person name="Zhao L."/>
            <person name="Sherman L."/>
            <person name="Pakrasi H."/>
            <person name="Richardson P."/>
        </authorList>
    </citation>
    <scope>NUCLEOTIDE SEQUENCE</scope>
    <source>
        <strain evidence="2">PCC 7425</strain>
        <plasmid evidence="2">pP742501</plasmid>
    </source>
</reference>
<organism evidence="2">
    <name type="scientific">Cyanothece sp. (strain PCC 7425 / ATCC 29141)</name>
    <dbReference type="NCBI Taxonomy" id="395961"/>
    <lineage>
        <taxon>Bacteria</taxon>
        <taxon>Bacillati</taxon>
        <taxon>Cyanobacteriota</taxon>
        <taxon>Cyanophyceae</taxon>
        <taxon>Gomontiellales</taxon>
        <taxon>Cyanothecaceae</taxon>
        <taxon>Cyanothece</taxon>
    </lineage>
</organism>
<dbReference type="EMBL" id="CP001345">
    <property type="protein sequence ID" value="ACL47679.1"/>
    <property type="molecule type" value="Genomic_DNA"/>
</dbReference>